<reference evidence="1" key="1">
    <citation type="submission" date="2014-09" db="EMBL/GenBank/DDBJ databases">
        <authorList>
            <person name="Magalhaes I.L.F."/>
            <person name="Oliveira U."/>
            <person name="Santos F.R."/>
            <person name="Vidigal T.H.D.A."/>
            <person name="Brescovit A.D."/>
            <person name="Santos A.J."/>
        </authorList>
    </citation>
    <scope>NUCLEOTIDE SEQUENCE</scope>
    <source>
        <tissue evidence="1">Shoot tissue taken approximately 20 cm above the soil surface</tissue>
    </source>
</reference>
<name>A0A0A9AE79_ARUDO</name>
<dbReference type="AlphaFoldDB" id="A0A0A9AE79"/>
<accession>A0A0A9AE79</accession>
<protein>
    <submittedName>
        <fullName evidence="1">Uncharacterized protein</fullName>
    </submittedName>
</protein>
<organism evidence="1">
    <name type="scientific">Arundo donax</name>
    <name type="common">Giant reed</name>
    <name type="synonym">Donax arundinaceus</name>
    <dbReference type="NCBI Taxonomy" id="35708"/>
    <lineage>
        <taxon>Eukaryota</taxon>
        <taxon>Viridiplantae</taxon>
        <taxon>Streptophyta</taxon>
        <taxon>Embryophyta</taxon>
        <taxon>Tracheophyta</taxon>
        <taxon>Spermatophyta</taxon>
        <taxon>Magnoliopsida</taxon>
        <taxon>Liliopsida</taxon>
        <taxon>Poales</taxon>
        <taxon>Poaceae</taxon>
        <taxon>PACMAD clade</taxon>
        <taxon>Arundinoideae</taxon>
        <taxon>Arundineae</taxon>
        <taxon>Arundo</taxon>
    </lineage>
</organism>
<reference evidence="1" key="2">
    <citation type="journal article" date="2015" name="Data Brief">
        <title>Shoot transcriptome of the giant reed, Arundo donax.</title>
        <authorList>
            <person name="Barrero R.A."/>
            <person name="Guerrero F.D."/>
            <person name="Moolhuijzen P."/>
            <person name="Goolsby J.A."/>
            <person name="Tidwell J."/>
            <person name="Bellgard S.E."/>
            <person name="Bellgard M.I."/>
        </authorList>
    </citation>
    <scope>NUCLEOTIDE SEQUENCE</scope>
    <source>
        <tissue evidence="1">Shoot tissue taken approximately 20 cm above the soil surface</tissue>
    </source>
</reference>
<sequence length="49" mass="6011">MFMVLRSGRHVFLLPEYISFWTEMEHVFQINLDVPCFDRIILTLCWHLL</sequence>
<dbReference type="EMBL" id="GBRH01247946">
    <property type="protein sequence ID" value="JAD49949.1"/>
    <property type="molecule type" value="Transcribed_RNA"/>
</dbReference>
<evidence type="ECO:0000313" key="1">
    <source>
        <dbReference type="EMBL" id="JAD49949.1"/>
    </source>
</evidence>
<proteinExistence type="predicted"/>